<dbReference type="PROSITE" id="PS01017">
    <property type="entry name" value="STEROL_REDUCT_1"/>
    <property type="match status" value="1"/>
</dbReference>
<keyword evidence="8 20" id="KW-1133">Transmembrane helix</keyword>
<name>A0A9W8B3N3_9FUNG</name>
<protein>
    <recommendedName>
        <fullName evidence="17">Delta(14)-sterol reductase ERG24</fullName>
        <ecNumber evidence="3">1.3.1.70</ecNumber>
    </recommendedName>
    <alternativeName>
        <fullName evidence="19">C-14 sterol reductase ERG24</fullName>
    </alternativeName>
    <alternativeName>
        <fullName evidence="18">Sterol C14-reductase ERG24</fullName>
    </alternativeName>
</protein>
<organism evidence="21 22">
    <name type="scientific">Dimargaris verticillata</name>
    <dbReference type="NCBI Taxonomy" id="2761393"/>
    <lineage>
        <taxon>Eukaryota</taxon>
        <taxon>Fungi</taxon>
        <taxon>Fungi incertae sedis</taxon>
        <taxon>Zoopagomycota</taxon>
        <taxon>Kickxellomycotina</taxon>
        <taxon>Dimargaritomycetes</taxon>
        <taxon>Dimargaritales</taxon>
        <taxon>Dimargaritaceae</taxon>
        <taxon>Dimargaris</taxon>
    </lineage>
</organism>
<comment type="similarity">
    <text evidence="2">Belongs to the ERG4/ERG24 family.</text>
</comment>
<evidence type="ECO:0000256" key="9">
    <source>
        <dbReference type="ARBA" id="ARBA00023002"/>
    </source>
</evidence>
<keyword evidence="12 20" id="KW-0472">Membrane</keyword>
<dbReference type="Proteomes" id="UP001151582">
    <property type="component" value="Unassembled WGS sequence"/>
</dbReference>
<sequence length="436" mass="49673">MALNPRTTRYEFFGPPGAALVMVGTTLVPYLLYFGCQGPDRCPPPLYTAGPWEGLVDRLQALTVADVFRADIFALYVAWFLYLVVLYYALPGSAVPGTVLRNGQRLPYRINGFRSLLVTCGVMFAVYQFYGGHRLFLFISDNYVYWLTSATLFSTLQAVFVYVRSFRRAPPNQEALLALGGNSGNTVYDFFIGRELNPRIGSLDLKVFNELRPGILGWFVLNFAFLIKQAQTLDGGITDSMILIFLLQGVYIFDTLIFEASVLTTMDVTTDGFGWMLSFGDLVWVPFTFSLQARYLSFHPTVLGPVNSGIVLAVAVVGFLIFRLSNSQKNIFRTNPHDPRVKDLKYIETESGSKLLISGWWGLARHINYLGDWLFGLSWCLTTGFDTPIPYFYVMYFAVLLVHRERRDDHKCRTKYKKDWDRYCSIVRYRIIPGIY</sequence>
<evidence type="ECO:0000256" key="3">
    <source>
        <dbReference type="ARBA" id="ARBA00012413"/>
    </source>
</evidence>
<dbReference type="Gene3D" id="1.20.120.1630">
    <property type="match status" value="1"/>
</dbReference>
<feature type="transmembrane region" description="Helical" evidence="20">
    <location>
        <begin position="111"/>
        <end position="131"/>
    </location>
</feature>
<comment type="subcellular location">
    <subcellularLocation>
        <location evidence="1">Membrane</location>
        <topology evidence="1">Multi-pass membrane protein</topology>
    </subcellularLocation>
</comment>
<evidence type="ECO:0000256" key="7">
    <source>
        <dbReference type="ARBA" id="ARBA00022955"/>
    </source>
</evidence>
<evidence type="ECO:0000256" key="16">
    <source>
        <dbReference type="ARBA" id="ARBA00060638"/>
    </source>
</evidence>
<evidence type="ECO:0000256" key="4">
    <source>
        <dbReference type="ARBA" id="ARBA00022516"/>
    </source>
</evidence>
<feature type="transmembrane region" description="Helical" evidence="20">
    <location>
        <begin position="12"/>
        <end position="33"/>
    </location>
</feature>
<feature type="transmembrane region" description="Helical" evidence="20">
    <location>
        <begin position="242"/>
        <end position="266"/>
    </location>
</feature>
<keyword evidence="9 21" id="KW-0560">Oxidoreductase</keyword>
<comment type="caution">
    <text evidence="21">The sequence shown here is derived from an EMBL/GenBank/DDBJ whole genome shotgun (WGS) entry which is preliminary data.</text>
</comment>
<dbReference type="PANTHER" id="PTHR21257">
    <property type="entry name" value="DELTA(14)-STEROL REDUCTASE"/>
    <property type="match status" value="1"/>
</dbReference>
<evidence type="ECO:0000256" key="15">
    <source>
        <dbReference type="ARBA" id="ARBA00052254"/>
    </source>
</evidence>
<dbReference type="PROSITE" id="PS01018">
    <property type="entry name" value="STEROL_REDUCT_2"/>
    <property type="match status" value="1"/>
</dbReference>
<reference evidence="21" key="1">
    <citation type="submission" date="2022-07" db="EMBL/GenBank/DDBJ databases">
        <title>Phylogenomic reconstructions and comparative analyses of Kickxellomycotina fungi.</title>
        <authorList>
            <person name="Reynolds N.K."/>
            <person name="Stajich J.E."/>
            <person name="Barry K."/>
            <person name="Grigoriev I.V."/>
            <person name="Crous P."/>
            <person name="Smith M.E."/>
        </authorList>
    </citation>
    <scope>NUCLEOTIDE SEQUENCE</scope>
    <source>
        <strain evidence="21">RSA 567</strain>
    </source>
</reference>
<dbReference type="GO" id="GO:0050613">
    <property type="term" value="F:Delta14-sterol reductase activity"/>
    <property type="evidence" value="ECO:0007669"/>
    <property type="project" value="UniProtKB-EC"/>
</dbReference>
<evidence type="ECO:0000256" key="8">
    <source>
        <dbReference type="ARBA" id="ARBA00022989"/>
    </source>
</evidence>
<evidence type="ECO:0000313" key="21">
    <source>
        <dbReference type="EMBL" id="KAJ1980119.1"/>
    </source>
</evidence>
<dbReference type="OrthoDB" id="10262235at2759"/>
<dbReference type="PANTHER" id="PTHR21257:SF52">
    <property type="entry name" value="DELTA(14)-STEROL REDUCTASE TM7SF2"/>
    <property type="match status" value="1"/>
</dbReference>
<evidence type="ECO:0000256" key="14">
    <source>
        <dbReference type="ARBA" id="ARBA00023221"/>
    </source>
</evidence>
<dbReference type="InterPro" id="IPR018083">
    <property type="entry name" value="Sterol_reductase_CS"/>
</dbReference>
<keyword evidence="7" id="KW-0752">Steroid biosynthesis</keyword>
<dbReference type="GO" id="GO:0005789">
    <property type="term" value="C:endoplasmic reticulum membrane"/>
    <property type="evidence" value="ECO:0007669"/>
    <property type="project" value="TreeGrafter"/>
</dbReference>
<evidence type="ECO:0000256" key="20">
    <source>
        <dbReference type="SAM" id="Phobius"/>
    </source>
</evidence>
<evidence type="ECO:0000256" key="18">
    <source>
        <dbReference type="ARBA" id="ARBA00077841"/>
    </source>
</evidence>
<dbReference type="EMBL" id="JANBQB010000184">
    <property type="protein sequence ID" value="KAJ1980119.1"/>
    <property type="molecule type" value="Genomic_DNA"/>
</dbReference>
<evidence type="ECO:0000256" key="2">
    <source>
        <dbReference type="ARBA" id="ARBA00005402"/>
    </source>
</evidence>
<evidence type="ECO:0000256" key="10">
    <source>
        <dbReference type="ARBA" id="ARBA00023011"/>
    </source>
</evidence>
<proteinExistence type="inferred from homology"/>
<evidence type="ECO:0000256" key="19">
    <source>
        <dbReference type="ARBA" id="ARBA00083315"/>
    </source>
</evidence>
<evidence type="ECO:0000256" key="5">
    <source>
        <dbReference type="ARBA" id="ARBA00022692"/>
    </source>
</evidence>
<keyword evidence="14" id="KW-0753">Steroid metabolism</keyword>
<dbReference type="AlphaFoldDB" id="A0A9W8B3N3"/>
<dbReference type="Pfam" id="PF01222">
    <property type="entry name" value="ERG4_ERG24"/>
    <property type="match status" value="1"/>
</dbReference>
<evidence type="ECO:0000256" key="6">
    <source>
        <dbReference type="ARBA" id="ARBA00022857"/>
    </source>
</evidence>
<keyword evidence="22" id="KW-1185">Reference proteome</keyword>
<evidence type="ECO:0000256" key="17">
    <source>
        <dbReference type="ARBA" id="ARBA00074394"/>
    </source>
</evidence>
<comment type="pathway">
    <text evidence="16">Steroid biosynthesis; zymosterol biosynthesis; zymosterol from lanosterol: step 2/6.</text>
</comment>
<dbReference type="FunFam" id="1.20.120.1630:FF:000009">
    <property type="entry name" value="C-14 sterol reductase"/>
    <property type="match status" value="1"/>
</dbReference>
<keyword evidence="11" id="KW-0443">Lipid metabolism</keyword>
<feature type="transmembrane region" description="Helical" evidence="20">
    <location>
        <begin position="143"/>
        <end position="163"/>
    </location>
</feature>
<keyword evidence="13" id="KW-1207">Sterol metabolism</keyword>
<comment type="catalytic activity">
    <reaction evidence="15">
        <text>4,4-dimethyl-5alpha-cholesta-8,24-dien-3beta-ol + NADP(+) = 4,4-dimethyl-5alpha-cholesta-8,14,24-trien-3beta-ol + NADPH + H(+)</text>
        <dbReference type="Rhea" id="RHEA:18561"/>
        <dbReference type="ChEBI" id="CHEBI:15378"/>
        <dbReference type="ChEBI" id="CHEBI:17813"/>
        <dbReference type="ChEBI" id="CHEBI:18364"/>
        <dbReference type="ChEBI" id="CHEBI:57783"/>
        <dbReference type="ChEBI" id="CHEBI:58349"/>
        <dbReference type="EC" id="1.3.1.70"/>
    </reaction>
    <physiologicalReaction direction="right-to-left" evidence="15">
        <dbReference type="Rhea" id="RHEA:18563"/>
    </physiologicalReaction>
</comment>
<keyword evidence="5 20" id="KW-0812">Transmembrane</keyword>
<feature type="transmembrane region" description="Helical" evidence="20">
    <location>
        <begin position="373"/>
        <end position="402"/>
    </location>
</feature>
<feature type="transmembrane region" description="Helical" evidence="20">
    <location>
        <begin position="302"/>
        <end position="322"/>
    </location>
</feature>
<feature type="transmembrane region" description="Helical" evidence="20">
    <location>
        <begin position="272"/>
        <end position="290"/>
    </location>
</feature>
<keyword evidence="4" id="KW-0444">Lipid biosynthesis</keyword>
<evidence type="ECO:0000256" key="13">
    <source>
        <dbReference type="ARBA" id="ARBA00023166"/>
    </source>
</evidence>
<keyword evidence="6" id="KW-0521">NADP</keyword>
<evidence type="ECO:0000256" key="1">
    <source>
        <dbReference type="ARBA" id="ARBA00004141"/>
    </source>
</evidence>
<evidence type="ECO:0000313" key="22">
    <source>
        <dbReference type="Proteomes" id="UP001151582"/>
    </source>
</evidence>
<gene>
    <name evidence="21" type="primary">ERG24</name>
    <name evidence="21" type="ORF">H4R34_002577</name>
</gene>
<feature type="transmembrane region" description="Helical" evidence="20">
    <location>
        <begin position="72"/>
        <end position="90"/>
    </location>
</feature>
<evidence type="ECO:0000256" key="11">
    <source>
        <dbReference type="ARBA" id="ARBA00023098"/>
    </source>
</evidence>
<dbReference type="GO" id="GO:0006696">
    <property type="term" value="P:ergosterol biosynthetic process"/>
    <property type="evidence" value="ECO:0007669"/>
    <property type="project" value="TreeGrafter"/>
</dbReference>
<evidence type="ECO:0000256" key="12">
    <source>
        <dbReference type="ARBA" id="ARBA00023136"/>
    </source>
</evidence>
<dbReference type="InterPro" id="IPR001171">
    <property type="entry name" value="ERG24_DHCR-like"/>
</dbReference>
<accession>A0A9W8B3N3</accession>
<keyword evidence="10" id="KW-0756">Sterol biosynthesis</keyword>
<dbReference type="EC" id="1.3.1.70" evidence="3"/>